<dbReference type="Proteomes" id="UP000466864">
    <property type="component" value="Unassembled WGS sequence"/>
</dbReference>
<accession>A0A7X2P6W2</accession>
<proteinExistence type="inferred from homology"/>
<comment type="similarity">
    <text evidence="2">Belongs to the AzlC family.</text>
</comment>
<comment type="subcellular location">
    <subcellularLocation>
        <location evidence="1">Cell membrane</location>
        <topology evidence="1">Multi-pass membrane protein</topology>
    </subcellularLocation>
</comment>
<protein>
    <submittedName>
        <fullName evidence="10">AzlC family ABC transporter permease</fullName>
    </submittedName>
</protein>
<feature type="transmembrane region" description="Helical" evidence="9">
    <location>
        <begin position="213"/>
        <end position="230"/>
    </location>
</feature>
<dbReference type="AlphaFoldDB" id="A0A7X2P6W2"/>
<keyword evidence="11" id="KW-1185">Reference proteome</keyword>
<dbReference type="EMBL" id="VUMV01000002">
    <property type="protein sequence ID" value="MST81318.1"/>
    <property type="molecule type" value="Genomic_DNA"/>
</dbReference>
<feature type="transmembrane region" description="Helical" evidence="9">
    <location>
        <begin position="189"/>
        <end position="207"/>
    </location>
</feature>
<feature type="region of interest" description="Disordered" evidence="8">
    <location>
        <begin position="234"/>
        <end position="253"/>
    </location>
</feature>
<evidence type="ECO:0000256" key="2">
    <source>
        <dbReference type="ARBA" id="ARBA00010735"/>
    </source>
</evidence>
<reference evidence="10 11" key="1">
    <citation type="submission" date="2019-08" db="EMBL/GenBank/DDBJ databases">
        <title>In-depth cultivation of the pig gut microbiome towards novel bacterial diversity and tailored functional studies.</title>
        <authorList>
            <person name="Wylensek D."/>
            <person name="Hitch T.C.A."/>
            <person name="Clavel T."/>
        </authorList>
    </citation>
    <scope>NUCLEOTIDE SEQUENCE [LARGE SCALE GENOMIC DNA]</scope>
    <source>
        <strain evidence="10 11">Oil+RF-744-WCA-WT-13</strain>
    </source>
</reference>
<dbReference type="PANTHER" id="PTHR34979:SF1">
    <property type="entry name" value="INNER MEMBRANE PROTEIN YGAZ"/>
    <property type="match status" value="1"/>
</dbReference>
<evidence type="ECO:0000256" key="9">
    <source>
        <dbReference type="SAM" id="Phobius"/>
    </source>
</evidence>
<dbReference type="Pfam" id="PF03591">
    <property type="entry name" value="AzlC"/>
    <property type="match status" value="1"/>
</dbReference>
<feature type="transmembrane region" description="Helical" evidence="9">
    <location>
        <begin position="159"/>
        <end position="177"/>
    </location>
</feature>
<dbReference type="PANTHER" id="PTHR34979">
    <property type="entry name" value="INNER MEMBRANE PROTEIN YGAZ"/>
    <property type="match status" value="1"/>
</dbReference>
<evidence type="ECO:0000256" key="1">
    <source>
        <dbReference type="ARBA" id="ARBA00004651"/>
    </source>
</evidence>
<keyword evidence="7 9" id="KW-0472">Membrane</keyword>
<evidence type="ECO:0000256" key="7">
    <source>
        <dbReference type="ARBA" id="ARBA00023136"/>
    </source>
</evidence>
<feature type="transmembrane region" description="Helical" evidence="9">
    <location>
        <begin position="46"/>
        <end position="65"/>
    </location>
</feature>
<feature type="transmembrane region" description="Helical" evidence="9">
    <location>
        <begin position="71"/>
        <end position="92"/>
    </location>
</feature>
<name>A0A7X2P6W2_9FIRM</name>
<keyword evidence="5 9" id="KW-0812">Transmembrane</keyword>
<comment type="caution">
    <text evidence="10">The sequence shown here is derived from an EMBL/GenBank/DDBJ whole genome shotgun (WGS) entry which is preliminary data.</text>
</comment>
<evidence type="ECO:0000313" key="10">
    <source>
        <dbReference type="EMBL" id="MST81318.1"/>
    </source>
</evidence>
<keyword evidence="4" id="KW-1003">Cell membrane</keyword>
<keyword evidence="6 9" id="KW-1133">Transmembrane helix</keyword>
<organism evidence="10 11">
    <name type="scientific">Bilifractor porci</name>
    <dbReference type="NCBI Taxonomy" id="2606636"/>
    <lineage>
        <taxon>Bacteria</taxon>
        <taxon>Bacillati</taxon>
        <taxon>Bacillota</taxon>
        <taxon>Clostridia</taxon>
        <taxon>Lachnospirales</taxon>
        <taxon>Lachnospiraceae</taxon>
        <taxon>Bilifractor</taxon>
    </lineage>
</organism>
<dbReference type="RefSeq" id="WP_154457137.1">
    <property type="nucleotide sequence ID" value="NZ_VUMV01000002.1"/>
</dbReference>
<evidence type="ECO:0000256" key="8">
    <source>
        <dbReference type="SAM" id="MobiDB-lite"/>
    </source>
</evidence>
<evidence type="ECO:0000256" key="3">
    <source>
        <dbReference type="ARBA" id="ARBA00022448"/>
    </source>
</evidence>
<dbReference type="InterPro" id="IPR011606">
    <property type="entry name" value="Brnchd-chn_aa_trnsp_permease"/>
</dbReference>
<keyword evidence="3" id="KW-0813">Transport</keyword>
<dbReference type="GO" id="GO:0005886">
    <property type="term" value="C:plasma membrane"/>
    <property type="evidence" value="ECO:0007669"/>
    <property type="project" value="UniProtKB-SubCell"/>
</dbReference>
<dbReference type="GO" id="GO:1903785">
    <property type="term" value="P:L-valine transmembrane transport"/>
    <property type="evidence" value="ECO:0007669"/>
    <property type="project" value="TreeGrafter"/>
</dbReference>
<feature type="transmembrane region" description="Helical" evidence="9">
    <location>
        <begin position="17"/>
        <end position="34"/>
    </location>
</feature>
<gene>
    <name evidence="10" type="ORF">FYJ60_03170</name>
</gene>
<evidence type="ECO:0000256" key="5">
    <source>
        <dbReference type="ARBA" id="ARBA00022692"/>
    </source>
</evidence>
<evidence type="ECO:0000256" key="4">
    <source>
        <dbReference type="ARBA" id="ARBA00022475"/>
    </source>
</evidence>
<sequence length="253" mass="27031">MSETRKKAAFFNGVRDGIPIALGYLAVSFSLGIAAKKAGLNAFQGFLASILNVASAGEYAGFTMIASDSSYLSIALITLITNARYLLMSTVLSQRTAPDMKPVHRFFVSYGITDEIFAISVARPGYLDPWYHYGAIAISVPLWSIGTALGIIAGNMLSVRLVSAFSVALYGMFLAIFIPPMKKDRTVRVLIPVCFAASYLCSVLPGIRTVSSGTRIILLTLVIAGAAAAIRPIPEEKEPGQAAEEKTGIPEEK</sequence>
<feature type="transmembrane region" description="Helical" evidence="9">
    <location>
        <begin position="130"/>
        <end position="153"/>
    </location>
</feature>
<evidence type="ECO:0000256" key="6">
    <source>
        <dbReference type="ARBA" id="ARBA00022989"/>
    </source>
</evidence>
<evidence type="ECO:0000313" key="11">
    <source>
        <dbReference type="Proteomes" id="UP000466864"/>
    </source>
</evidence>